<dbReference type="RefSeq" id="WP_170034872.1">
    <property type="nucleotide sequence ID" value="NZ_JABDTL010000001.1"/>
</dbReference>
<keyword evidence="3" id="KW-1185">Reference proteome</keyword>
<accession>A0A841H0V0</accession>
<feature type="signal peptide" evidence="1">
    <location>
        <begin position="1"/>
        <end position="24"/>
    </location>
</feature>
<dbReference type="AlphaFoldDB" id="A0A841H0V0"/>
<comment type="caution">
    <text evidence="2">The sequence shown here is derived from an EMBL/GenBank/DDBJ whole genome shotgun (WGS) entry which is preliminary data.</text>
</comment>
<evidence type="ECO:0008006" key="4">
    <source>
        <dbReference type="Google" id="ProtNLM"/>
    </source>
</evidence>
<sequence>MKSYIRSLRGVAAVALTAVLAAGAADASAQQARLPFRAGELATYQVKLAGASVGQGTLQVVGLETIRGEQTFHTRMTINGRVTLARVEDVYESWIDTDGLFSRRFHQNLHEVRYRRNRTYDFFPENRTYRRENGSTGTIPTNQPLDDLSFLYYARTLPLEVGAVYTLPRYFKASGNPVVLRVVRRETVSVPAGRFRTIVVQPVIKTDGLFGEGGQAEVFLSDDEHRIPVLIRSRVPIVGSLTMLLRTFRPGT</sequence>
<dbReference type="EMBL" id="JACHIA010000009">
    <property type="protein sequence ID" value="MBB6071640.1"/>
    <property type="molecule type" value="Genomic_DNA"/>
</dbReference>
<dbReference type="Pfam" id="PF11306">
    <property type="entry name" value="DUF3108"/>
    <property type="match status" value="1"/>
</dbReference>
<name>A0A841H0V0_9BACT</name>
<dbReference type="InterPro" id="IPR021457">
    <property type="entry name" value="DUF3108"/>
</dbReference>
<proteinExistence type="predicted"/>
<organism evidence="2 3">
    <name type="scientific">Longimicrobium terrae</name>
    <dbReference type="NCBI Taxonomy" id="1639882"/>
    <lineage>
        <taxon>Bacteria</taxon>
        <taxon>Pseudomonadati</taxon>
        <taxon>Gemmatimonadota</taxon>
        <taxon>Longimicrobiia</taxon>
        <taxon>Longimicrobiales</taxon>
        <taxon>Longimicrobiaceae</taxon>
        <taxon>Longimicrobium</taxon>
    </lineage>
</organism>
<dbReference type="Proteomes" id="UP000582837">
    <property type="component" value="Unassembled WGS sequence"/>
</dbReference>
<reference evidence="2 3" key="1">
    <citation type="submission" date="2020-08" db="EMBL/GenBank/DDBJ databases">
        <title>Genomic Encyclopedia of Type Strains, Phase IV (KMG-IV): sequencing the most valuable type-strain genomes for metagenomic binning, comparative biology and taxonomic classification.</title>
        <authorList>
            <person name="Goeker M."/>
        </authorList>
    </citation>
    <scope>NUCLEOTIDE SEQUENCE [LARGE SCALE GENOMIC DNA]</scope>
    <source>
        <strain evidence="2 3">DSM 29007</strain>
    </source>
</reference>
<evidence type="ECO:0000313" key="3">
    <source>
        <dbReference type="Proteomes" id="UP000582837"/>
    </source>
</evidence>
<evidence type="ECO:0000256" key="1">
    <source>
        <dbReference type="SAM" id="SignalP"/>
    </source>
</evidence>
<keyword evidence="1" id="KW-0732">Signal</keyword>
<feature type="chain" id="PRO_5032816545" description="DUF3108 domain-containing protein" evidence="1">
    <location>
        <begin position="25"/>
        <end position="252"/>
    </location>
</feature>
<evidence type="ECO:0000313" key="2">
    <source>
        <dbReference type="EMBL" id="MBB6071640.1"/>
    </source>
</evidence>
<protein>
    <recommendedName>
        <fullName evidence="4">DUF3108 domain-containing protein</fullName>
    </recommendedName>
</protein>
<gene>
    <name evidence="2" type="ORF">HNQ61_003268</name>
</gene>